<evidence type="ECO:0000313" key="8">
    <source>
        <dbReference type="Proteomes" id="UP000827986"/>
    </source>
</evidence>
<dbReference type="GO" id="GO:0005795">
    <property type="term" value="C:Golgi stack"/>
    <property type="evidence" value="ECO:0007669"/>
    <property type="project" value="TreeGrafter"/>
</dbReference>
<dbReference type="EMBL" id="JAHDVG010000484">
    <property type="protein sequence ID" value="KAH1170186.1"/>
    <property type="molecule type" value="Genomic_DNA"/>
</dbReference>
<evidence type="ECO:0000256" key="2">
    <source>
        <dbReference type="ARBA" id="ARBA00022676"/>
    </source>
</evidence>
<dbReference type="GO" id="GO:0008375">
    <property type="term" value="F:acetylglucosaminyltransferase activity"/>
    <property type="evidence" value="ECO:0007669"/>
    <property type="project" value="TreeGrafter"/>
</dbReference>
<dbReference type="PANTHER" id="PTHR12062:SF10">
    <property type="entry name" value="ALPHA-1,3-MANNOSYL-GLYCOPROTEIN 4-BETA-N-ACETYLGLUCOSAMINYLTRANSFERASE-LIKE PROTEIN MGAT4D"/>
    <property type="match status" value="1"/>
</dbReference>
<organism evidence="7 8">
    <name type="scientific">Mauremys mutica</name>
    <name type="common">yellowpond turtle</name>
    <dbReference type="NCBI Taxonomy" id="74926"/>
    <lineage>
        <taxon>Eukaryota</taxon>
        <taxon>Metazoa</taxon>
        <taxon>Chordata</taxon>
        <taxon>Craniata</taxon>
        <taxon>Vertebrata</taxon>
        <taxon>Euteleostomi</taxon>
        <taxon>Archelosauria</taxon>
        <taxon>Testudinata</taxon>
        <taxon>Testudines</taxon>
        <taxon>Cryptodira</taxon>
        <taxon>Durocryptodira</taxon>
        <taxon>Testudinoidea</taxon>
        <taxon>Geoemydidae</taxon>
        <taxon>Geoemydinae</taxon>
        <taxon>Mauremys</taxon>
    </lineage>
</organism>
<accession>A0A9D3WZS7</accession>
<evidence type="ECO:0000259" key="6">
    <source>
        <dbReference type="Pfam" id="PF23524"/>
    </source>
</evidence>
<feature type="non-terminal residue" evidence="7">
    <location>
        <position position="597"/>
    </location>
</feature>
<feature type="domain" description="MGAT4 conserved region" evidence="5">
    <location>
        <begin position="163"/>
        <end position="439"/>
    </location>
</feature>
<evidence type="ECO:0000256" key="1">
    <source>
        <dbReference type="ARBA" id="ARBA00004922"/>
    </source>
</evidence>
<evidence type="ECO:0000256" key="4">
    <source>
        <dbReference type="SAM" id="MobiDB-lite"/>
    </source>
</evidence>
<dbReference type="InterPro" id="IPR057279">
    <property type="entry name" value="MGAT4"/>
</dbReference>
<evidence type="ECO:0000259" key="5">
    <source>
        <dbReference type="Pfam" id="PF04666"/>
    </source>
</evidence>
<keyword evidence="3" id="KW-0808">Transferase</keyword>
<keyword evidence="2" id="KW-0328">Glycosyltransferase</keyword>
<reference evidence="7" key="1">
    <citation type="submission" date="2021-09" db="EMBL/GenBank/DDBJ databases">
        <title>The genome of Mauremys mutica provides insights into the evolution of semi-aquatic lifestyle.</title>
        <authorList>
            <person name="Gong S."/>
            <person name="Gao Y."/>
        </authorList>
    </citation>
    <scope>NUCLEOTIDE SEQUENCE</scope>
    <source>
        <strain evidence="7">MM-2020</strain>
        <tissue evidence="7">Muscle</tissue>
    </source>
</reference>
<dbReference type="InterPro" id="IPR056576">
    <property type="entry name" value="MGAT4_A/B/C_C"/>
</dbReference>
<dbReference type="Proteomes" id="UP000827986">
    <property type="component" value="Unassembled WGS sequence"/>
</dbReference>
<dbReference type="AlphaFoldDB" id="A0A9D3WZS7"/>
<dbReference type="Pfam" id="PF23524">
    <property type="entry name" value="MGAT4A_C"/>
    <property type="match status" value="1"/>
</dbReference>
<feature type="domain" description="MGAT4 A/B/C C-terminal" evidence="6">
    <location>
        <begin position="453"/>
        <end position="591"/>
    </location>
</feature>
<gene>
    <name evidence="7" type="ORF">KIL84_001171</name>
</gene>
<comment type="caution">
    <text evidence="7">The sequence shown here is derived from an EMBL/GenBank/DDBJ whole genome shotgun (WGS) entry which is preliminary data.</text>
</comment>
<dbReference type="InterPro" id="IPR006759">
    <property type="entry name" value="Glyco_transf_54"/>
</dbReference>
<name>A0A9D3WZS7_9SAUR</name>
<sequence>ADGASSGSADLAGRAWPRAAAGGRAAAAEGGQCERWESRGQRRRRVAGGAAGGEAAAGACGEMRLKPGSIVTFLCLSAAFSFVCFTAWSRSGGSGLDVYQSQFLELHQRLLYAEKENKKRSRELSIVLDAIKLVVAERLNSTANHTDAMKWKVLNLTSKLPLHLTNIHYYLPHLREHENSLYPNVVIGQGRTGVSLVMGIPTVKRGKQSYLLGTLNSLFYEMTAEQKNDCVVVIFVAEVNAEYVNSIAESVKTSFPNEVQSGVIEVISPLASYYPDLSNLKETFGDSKERVRWRTKQNLDYSFLMLYAQPKGTFYLQLEDDIVAKPQYIEKIKNFALEQPSDEWMILEFSQLGFIGKLFRTKDLPLIVEFFLMFYKDKPIDWLLDHLLWVKVCSPEKDPKHCEGQKAYVRIRSKPSLFQHVGIHSSLAGKIQNLKDKDFGKNMLHKAHVNPPAKVTTSLRIFEHYTLEKAYEGMDCFWAFSPMAGDYILFTFLQPLKVDGYLFRSGNMEHPGDKLFNTTVEVWPAAETELLKDAVGHGDKVNYQTTKDGYLKIGTFDNGIAEGIISPSVGKIQAIRLSIHSDSPVWALLSEILIKTS</sequence>
<comment type="pathway">
    <text evidence="1">Protein modification; protein glycosylation.</text>
</comment>
<dbReference type="Pfam" id="PF04666">
    <property type="entry name" value="MGAT4_cons"/>
    <property type="match status" value="1"/>
</dbReference>
<feature type="region of interest" description="Disordered" evidence="4">
    <location>
        <begin position="26"/>
        <end position="48"/>
    </location>
</feature>
<dbReference type="GO" id="GO:0006487">
    <property type="term" value="P:protein N-linked glycosylation"/>
    <property type="evidence" value="ECO:0007669"/>
    <property type="project" value="TreeGrafter"/>
</dbReference>
<dbReference type="GO" id="GO:0005783">
    <property type="term" value="C:endoplasmic reticulum"/>
    <property type="evidence" value="ECO:0007669"/>
    <property type="project" value="TreeGrafter"/>
</dbReference>
<evidence type="ECO:0000256" key="3">
    <source>
        <dbReference type="ARBA" id="ARBA00022679"/>
    </source>
</evidence>
<proteinExistence type="predicted"/>
<keyword evidence="8" id="KW-1185">Reference proteome</keyword>
<dbReference type="GO" id="GO:0005793">
    <property type="term" value="C:endoplasmic reticulum-Golgi intermediate compartment"/>
    <property type="evidence" value="ECO:0007669"/>
    <property type="project" value="TreeGrafter"/>
</dbReference>
<dbReference type="PANTHER" id="PTHR12062">
    <property type="entry name" value="N-ACETYLGLUCOSAMINYLTRANSFERASE VI"/>
    <property type="match status" value="1"/>
</dbReference>
<protein>
    <submittedName>
        <fullName evidence="7">Uncharacterized protein</fullName>
    </submittedName>
</protein>
<evidence type="ECO:0000313" key="7">
    <source>
        <dbReference type="EMBL" id="KAH1170186.1"/>
    </source>
</evidence>